<dbReference type="Pfam" id="PF05504">
    <property type="entry name" value="Spore_GerAC"/>
    <property type="match status" value="1"/>
</dbReference>
<name>A0ABS5C9A3_9BACL</name>
<dbReference type="PANTHER" id="PTHR35789">
    <property type="entry name" value="SPORE GERMINATION PROTEIN B3"/>
    <property type="match status" value="1"/>
</dbReference>
<evidence type="ECO:0000256" key="1">
    <source>
        <dbReference type="ARBA" id="ARBA00004635"/>
    </source>
</evidence>
<sequence>MNRMKCLLWLLIIALFIVLAGCSNAVVVDHIRSLAVLGFDKQGSGYKASALYADYEDKGRIKLLQGEAKRTRVMIKEMAFQSAQPIQIEKLKMLAFSKEVAAEGVKTFIKTFCRDPIISFYVTLAVVDDSVASLATSLLGKDSKEFPYHLIDQNMKQEMIPHSTVSSVLFDFYGLGRDFSVPYLKLNDKKQIEIAGYAIFKGDRLKLILNQEEMVYYKLLQGHALRGDIPFEIRKDAKHSPAVFNTTSGKMKRKISTGHSETKVAYSFKLKGMVNEYPDWFSLNKEENTKSLADQLEKQVQSHILALLHKFVKEGVDPLGIGDLTRSRQRGWTEQKFYATEYDNVQFDVHIHVLLTKAGIAE</sequence>
<dbReference type="NCBIfam" id="TIGR02887">
    <property type="entry name" value="spore_ger_x_C"/>
    <property type="match status" value="1"/>
</dbReference>
<keyword evidence="5" id="KW-0472">Membrane</keyword>
<dbReference type="PANTHER" id="PTHR35789:SF1">
    <property type="entry name" value="SPORE GERMINATION PROTEIN B3"/>
    <property type="match status" value="1"/>
</dbReference>
<accession>A0ABS5C9A3</accession>
<feature type="domain" description="Spore germination protein N-terminal" evidence="9">
    <location>
        <begin position="28"/>
        <end position="186"/>
    </location>
</feature>
<evidence type="ECO:0000313" key="11">
    <source>
        <dbReference type="Proteomes" id="UP000673394"/>
    </source>
</evidence>
<keyword evidence="3" id="KW-0309">Germination</keyword>
<proteinExistence type="inferred from homology"/>
<dbReference type="InterPro" id="IPR038501">
    <property type="entry name" value="Spore_GerAC_C_sf"/>
</dbReference>
<keyword evidence="7" id="KW-0449">Lipoprotein</keyword>
<dbReference type="InterPro" id="IPR008844">
    <property type="entry name" value="Spore_GerAC-like"/>
</dbReference>
<evidence type="ECO:0000256" key="3">
    <source>
        <dbReference type="ARBA" id="ARBA00022544"/>
    </source>
</evidence>
<evidence type="ECO:0000256" key="5">
    <source>
        <dbReference type="ARBA" id="ARBA00023136"/>
    </source>
</evidence>
<evidence type="ECO:0000256" key="6">
    <source>
        <dbReference type="ARBA" id="ARBA00023139"/>
    </source>
</evidence>
<evidence type="ECO:0000256" key="2">
    <source>
        <dbReference type="ARBA" id="ARBA00007886"/>
    </source>
</evidence>
<dbReference type="EMBL" id="JAGKSP010000002">
    <property type="protein sequence ID" value="MBP3962509.1"/>
    <property type="molecule type" value="Genomic_DNA"/>
</dbReference>
<dbReference type="Pfam" id="PF25198">
    <property type="entry name" value="Spore_GerAC_N"/>
    <property type="match status" value="1"/>
</dbReference>
<evidence type="ECO:0000313" key="10">
    <source>
        <dbReference type="EMBL" id="MBP3962509.1"/>
    </source>
</evidence>
<keyword evidence="6" id="KW-0564">Palmitate</keyword>
<feature type="domain" description="Spore germination GerAC-like C-terminal" evidence="8">
    <location>
        <begin position="196"/>
        <end position="357"/>
    </location>
</feature>
<evidence type="ECO:0000256" key="4">
    <source>
        <dbReference type="ARBA" id="ARBA00022729"/>
    </source>
</evidence>
<dbReference type="Proteomes" id="UP000673394">
    <property type="component" value="Unassembled WGS sequence"/>
</dbReference>
<keyword evidence="11" id="KW-1185">Reference proteome</keyword>
<evidence type="ECO:0000256" key="7">
    <source>
        <dbReference type="ARBA" id="ARBA00023288"/>
    </source>
</evidence>
<reference evidence="10 11" key="1">
    <citation type="submission" date="2021-04" db="EMBL/GenBank/DDBJ databases">
        <title>Paenibacillus sp. DLE-14 whole genome sequence.</title>
        <authorList>
            <person name="Ham Y.J."/>
        </authorList>
    </citation>
    <scope>NUCLEOTIDE SEQUENCE [LARGE SCALE GENOMIC DNA]</scope>
    <source>
        <strain evidence="10 11">DLE-14</strain>
    </source>
</reference>
<comment type="subcellular location">
    <subcellularLocation>
        <location evidence="1">Membrane</location>
        <topology evidence="1">Lipid-anchor</topology>
    </subcellularLocation>
</comment>
<comment type="caution">
    <text evidence="10">The sequence shown here is derived from an EMBL/GenBank/DDBJ whole genome shotgun (WGS) entry which is preliminary data.</text>
</comment>
<comment type="similarity">
    <text evidence="2">Belongs to the GerABKC lipoprotein family.</text>
</comment>
<organism evidence="10 11">
    <name type="scientific">Paenibacillus lignilyticus</name>
    <dbReference type="NCBI Taxonomy" id="1172615"/>
    <lineage>
        <taxon>Bacteria</taxon>
        <taxon>Bacillati</taxon>
        <taxon>Bacillota</taxon>
        <taxon>Bacilli</taxon>
        <taxon>Bacillales</taxon>
        <taxon>Paenibacillaceae</taxon>
        <taxon>Paenibacillus</taxon>
    </lineage>
</organism>
<dbReference type="Gene3D" id="3.30.300.210">
    <property type="entry name" value="Nutrient germinant receptor protein C, domain 3"/>
    <property type="match status" value="1"/>
</dbReference>
<evidence type="ECO:0000259" key="9">
    <source>
        <dbReference type="Pfam" id="PF25198"/>
    </source>
</evidence>
<keyword evidence="4" id="KW-0732">Signal</keyword>
<protein>
    <submittedName>
        <fullName evidence="10">Ger(X)C family spore germination protein</fullName>
    </submittedName>
</protein>
<gene>
    <name evidence="10" type="ORF">I8J30_07290</name>
</gene>
<dbReference type="PROSITE" id="PS51257">
    <property type="entry name" value="PROKAR_LIPOPROTEIN"/>
    <property type="match status" value="1"/>
</dbReference>
<evidence type="ECO:0000259" key="8">
    <source>
        <dbReference type="Pfam" id="PF05504"/>
    </source>
</evidence>
<dbReference type="InterPro" id="IPR057336">
    <property type="entry name" value="GerAC_N"/>
</dbReference>
<dbReference type="RefSeq" id="WP_210656763.1">
    <property type="nucleotide sequence ID" value="NZ_JAGKSP010000002.1"/>
</dbReference>
<dbReference type="InterPro" id="IPR046953">
    <property type="entry name" value="Spore_GerAC-like_C"/>
</dbReference>